<dbReference type="EMBL" id="JASBWR010000013">
    <property type="protein sequence ID" value="KAJ9110259.1"/>
    <property type="molecule type" value="Genomic_DNA"/>
</dbReference>
<protein>
    <submittedName>
        <fullName evidence="1">Uncharacterized protein</fullName>
    </submittedName>
</protein>
<keyword evidence="2" id="KW-1185">Reference proteome</keyword>
<reference evidence="1" key="1">
    <citation type="submission" date="2023-04" db="EMBL/GenBank/DDBJ databases">
        <title>Draft Genome sequencing of Naganishia species isolated from polar environments using Oxford Nanopore Technology.</title>
        <authorList>
            <person name="Leo P."/>
            <person name="Venkateswaran K."/>
        </authorList>
    </citation>
    <scope>NUCLEOTIDE SEQUENCE</scope>
    <source>
        <strain evidence="1">MNA-CCFEE 5261</strain>
    </source>
</reference>
<name>A0ACC2WES9_9TREE</name>
<accession>A0ACC2WES9</accession>
<proteinExistence type="predicted"/>
<evidence type="ECO:0000313" key="1">
    <source>
        <dbReference type="EMBL" id="KAJ9110259.1"/>
    </source>
</evidence>
<sequence>MGMAPKQELMINLACLAHPPKVSSLSSLSYDLPKDYGATDMLRDIWQAETRHQLPAHYQNNQAFRIDDKNRGSEWSIPNLDSDVDHYIPLSPADKWMLDVQRRMAADQKRSKDGQAASNRTHDGLPHGPVGGLPAGGDGQEGDVGFPESGNGSSGPTVPGNQPGSHSRPDIGREGERDEEARPGEIDPRLCKKDPRVQAAAAKLTMTMTLCMGILSALSTGFWGAVSDRMGRTLVMAVTLLGFATSDVILIVTATYPHRVPFGYRFILLGPLIDGFCGGFSTIQATNNAYLSDTTPDGSRAKVFSRFGGILMIGFSIGPVIGSSLIKATGDILSVFYVSATLSSVFVIFVIFILPESLSSEARHALGRVAKAKALREARLEQEERDWEDNGSPEEPNEGMDANASGWSRISGVTTASTRSRRRMTGKLRRLRKRMFSFLAPLSMFLPRDKVDTDGLSRKKSSRKDWNLTFLIMSSFCMSTLMALLQLKGQFVIYSYGWTSTELGPYMTLMGVCRALVLVVLLPLVVKIFKPKVKQTDTDASPVAQATPYQGPGILRSPQNLADSKFDLWVLRASLLADMLAYLGMSFVVPAPGFVFFTCLVCLGSCSNAVTNSLALNLIDSSREAGKLFGALSVVSACASSFFGPLLFAMIYAHTVGIYAPTIFAVAVAVVIIAQALLMGVRLPREFPGSAKDNANRVERGRTTRTKRVKSSSSIKLYNGSESPQDR</sequence>
<comment type="caution">
    <text evidence="1">The sequence shown here is derived from an EMBL/GenBank/DDBJ whole genome shotgun (WGS) entry which is preliminary data.</text>
</comment>
<dbReference type="Proteomes" id="UP001241377">
    <property type="component" value="Unassembled WGS sequence"/>
</dbReference>
<evidence type="ECO:0000313" key="2">
    <source>
        <dbReference type="Proteomes" id="UP001241377"/>
    </source>
</evidence>
<organism evidence="1 2">
    <name type="scientific">Naganishia cerealis</name>
    <dbReference type="NCBI Taxonomy" id="610337"/>
    <lineage>
        <taxon>Eukaryota</taxon>
        <taxon>Fungi</taxon>
        <taxon>Dikarya</taxon>
        <taxon>Basidiomycota</taxon>
        <taxon>Agaricomycotina</taxon>
        <taxon>Tremellomycetes</taxon>
        <taxon>Filobasidiales</taxon>
        <taxon>Filobasidiaceae</taxon>
        <taxon>Naganishia</taxon>
    </lineage>
</organism>
<gene>
    <name evidence="1" type="ORF">QFC19_001662</name>
</gene>